<evidence type="ECO:0000256" key="1">
    <source>
        <dbReference type="SAM" id="MobiDB-lite"/>
    </source>
</evidence>
<evidence type="ECO:0000259" key="2">
    <source>
        <dbReference type="Pfam" id="PF13953"/>
    </source>
</evidence>
<evidence type="ECO:0000313" key="4">
    <source>
        <dbReference type="Proteomes" id="UP000287746"/>
    </source>
</evidence>
<dbReference type="Pfam" id="PF00577">
    <property type="entry name" value="Usher"/>
    <property type="match status" value="1"/>
</dbReference>
<proteinExistence type="predicted"/>
<reference evidence="3 4" key="1">
    <citation type="submission" date="2018-07" db="EMBL/GenBank/DDBJ databases">
        <title>Genomic and Epidemiologic Investigation of an Indolent Hospital Outbreak.</title>
        <authorList>
            <person name="Johnson R.C."/>
            <person name="Deming C."/>
            <person name="Conlan S."/>
            <person name="Zellmer C.J."/>
            <person name="Michelin A.V."/>
            <person name="Lee-Lin S."/>
            <person name="Thomas P.J."/>
            <person name="Park M."/>
            <person name="Weingarten R.A."/>
            <person name="Less J."/>
            <person name="Dekker J.P."/>
            <person name="Frank K.M."/>
            <person name="Musser K.A."/>
            <person name="Mcquiston J.R."/>
            <person name="Henderson D.K."/>
            <person name="Lau A.F."/>
            <person name="Palmore T.N."/>
            <person name="Segre J.A."/>
        </authorList>
    </citation>
    <scope>NUCLEOTIDE SEQUENCE [LARGE SCALE GENOMIC DNA]</scope>
    <source>
        <strain evidence="3 4">SK-CDC1_0717</strain>
    </source>
</reference>
<feature type="domain" description="PapC-like C-terminal" evidence="2">
    <location>
        <begin position="827"/>
        <end position="886"/>
    </location>
</feature>
<dbReference type="AlphaFoldDB" id="A0A430FY63"/>
<dbReference type="EMBL" id="QQYZ01000033">
    <property type="protein sequence ID" value="RSY76687.1"/>
    <property type="molecule type" value="Genomic_DNA"/>
</dbReference>
<organism evidence="3 4">
    <name type="scientific">Sphingomonas koreensis</name>
    <dbReference type="NCBI Taxonomy" id="93064"/>
    <lineage>
        <taxon>Bacteria</taxon>
        <taxon>Pseudomonadati</taxon>
        <taxon>Pseudomonadota</taxon>
        <taxon>Alphaproteobacteria</taxon>
        <taxon>Sphingomonadales</taxon>
        <taxon>Sphingomonadaceae</taxon>
        <taxon>Sphingomonas</taxon>
    </lineage>
</organism>
<comment type="caution">
    <text evidence="3">The sequence shown here is derived from an EMBL/GenBank/DDBJ whole genome shotgun (WGS) entry which is preliminary data.</text>
</comment>
<gene>
    <name evidence="3" type="ORF">DAH66_20910</name>
</gene>
<sequence>MGRLAGRGWGACPGRESGQASCEDRQPDASDPVGAPAQLWRGAQRLCAGRSDPGLHSPRRCAGRRGPASRRRQRQPRREERRARRQGRHRRRQALRGAGGDRAVRRSRPFLVLAGIHAASLPCAALAAGLDAGRPAASAPERTEWETLLLAVMLNSARTGVLLTVLKLPDKSLLARASELRALRVQVDPRMVKDDLVALSAIPGLGFAYDEPSQTIALTIGEQSLDPYRIELGTGRRAFDAGQLRSTPGAIVNYAIYATQTRERTAVAGTAGFRGMIGGSALTTDFNFNSDSRWDGKGIVRLESGWRLIDPEAVRSYAVGDFVSNALPWSNSVRLGGVQIASAFEQRPDIVTTPLPRFAGSAALPSTLDLYLDQQRIFSGEIPSGPFDIQSLPQVSGGKVRLVTTDLNGRQVEIVRDYYYVSSQLRPGLLEYSLDLGFPRRDFGFASFSYDSNFSGSASVRYGLTGATTVEGHVEGAIDGLVNGGVGIVQGLGGHGALTVSVSGSRYKGYDGARMAVKAEGRIGQLILFAGTERSFGDYFDLARVAMVRDRQRRGIAGSDDLASAPARATTITRAGLSFGPVLGGTSVSLNYNDIQDRNRGQRLANMSLSRPISGRVTAYVSAYSDLDRSNSFGAFAMLNIRIGRSTMLTASGERDGGRTAFETQLEGLAGQRQGDVGWGLSNRAILDGEDTRRAYVSYRAPEALVRARIVQSGEDWLASLEMEGSVVAAGGGVFLANRIGDGFVIVKNAGPGTEVLQGGVRMGKTNDAGRVLLPDVVPYYPQQIFLDPATMADGWEAGATERIAVSGYRQGAVVDFSTRRVNSALVVLHDGAGRPIEAGYVAAVEGGETAVIGYDGEVYLRGLGPVNRVTVDRGIAGQCHATFSYRDGGSPQTRIGPLTCH</sequence>
<dbReference type="GO" id="GO:0009297">
    <property type="term" value="P:pilus assembly"/>
    <property type="evidence" value="ECO:0007669"/>
    <property type="project" value="InterPro"/>
</dbReference>
<dbReference type="GO" id="GO:0009279">
    <property type="term" value="C:cell outer membrane"/>
    <property type="evidence" value="ECO:0007669"/>
    <property type="project" value="TreeGrafter"/>
</dbReference>
<feature type="compositionally biased region" description="Basic residues" evidence="1">
    <location>
        <begin position="57"/>
        <end position="75"/>
    </location>
</feature>
<protein>
    <submittedName>
        <fullName evidence="3">Fimbrial biogenesis outer membrane usher protein</fullName>
    </submittedName>
</protein>
<dbReference type="InterPro" id="IPR025949">
    <property type="entry name" value="PapC-like_C"/>
</dbReference>
<dbReference type="GO" id="GO:0015473">
    <property type="term" value="F:fimbrial usher porin activity"/>
    <property type="evidence" value="ECO:0007669"/>
    <property type="project" value="InterPro"/>
</dbReference>
<feature type="region of interest" description="Disordered" evidence="1">
    <location>
        <begin position="1"/>
        <end position="102"/>
    </location>
</feature>
<dbReference type="Pfam" id="PF13953">
    <property type="entry name" value="PapC_C"/>
    <property type="match status" value="1"/>
</dbReference>
<dbReference type="Gene3D" id="2.60.40.2610">
    <property type="entry name" value="Outer membrane usher protein FimD, plug domain"/>
    <property type="match status" value="1"/>
</dbReference>
<accession>A0A430FY63</accession>
<dbReference type="Proteomes" id="UP000287746">
    <property type="component" value="Unassembled WGS sequence"/>
</dbReference>
<dbReference type="PANTHER" id="PTHR30451:SF5">
    <property type="entry name" value="SLR0019 PROTEIN"/>
    <property type="match status" value="1"/>
</dbReference>
<feature type="compositionally biased region" description="Basic residues" evidence="1">
    <location>
        <begin position="83"/>
        <end position="94"/>
    </location>
</feature>
<dbReference type="Gene3D" id="2.60.40.3110">
    <property type="match status" value="1"/>
</dbReference>
<dbReference type="InterPro" id="IPR042186">
    <property type="entry name" value="FimD_plug_dom"/>
</dbReference>
<dbReference type="PANTHER" id="PTHR30451">
    <property type="entry name" value="OUTER MEMBRANE USHER PROTEIN"/>
    <property type="match status" value="1"/>
</dbReference>
<evidence type="ECO:0000313" key="3">
    <source>
        <dbReference type="EMBL" id="RSY76687.1"/>
    </source>
</evidence>
<feature type="compositionally biased region" description="Gly residues" evidence="1">
    <location>
        <begin position="1"/>
        <end position="11"/>
    </location>
</feature>
<dbReference type="InterPro" id="IPR000015">
    <property type="entry name" value="Fimb_usher"/>
</dbReference>
<name>A0A430FY63_9SPHN</name>